<sequence>MSDDEFNFGIDVPRSQQRCQLKPHASHRWSELYNPDTDKYIKVRWDDPRLLAQEAEQEAAFERAALEREKELEVERALRGEREPQVDQQPFYPDNGDEDMGGDIYDADETGEQELCLMMASSQIKPPPRPPSAEYKKTKEKEAQAWKRQKDDFLLAYLAYKIESGRFQAPDRGEKATDLGRCTGSCMETNRRTWTVLLVAWDKQWHQKIEFCDCRTPVIRLAAMGFMACTPTRPNTAFALSLMDYGHKLYMQNPLSAEAFANTLWQFHAERGGAARAKKSHRFRDAPTLYRQATLHYRDLVYAEEQLKLRLIFPINPDKGTLEEDMEKEERGKAALKCPLCFGPRKEEDYDPNDPHVIFSMDGNFSQSRPDIAAHHDFYKDDPPSIFLRPHFVRDAMALENEMPGVKVGKADTACSDEWAAKNGDKKDRVYEGKADSGVFGGCCRHGVCFTLINLHKGERMFNPLAIATWFLDKVDKTARYGRLYDVACHLEAHERKRGLLREQRESGRLISAVSVFHAFAHDWPCQLYYNPRYITGFGLSDGEACERLWSGLTPLIKQNRVVASSHRLMNLEFRVSHLNSNILVGAVQWLKKRTETTTRDRLYLAEQHLLDVADRWGEEELQAQADLQREAHSKAARGEREDEREEAYRLFMSIATKRDNLTNQHRIAQEALQRGDITTLSFTIPSGSLLQAEVVQLEEGMAEAAKNLVEGSSVNTVYRLCMLHEAHCQLREAVRSHKFMLEPIRNVRMGMIAPLGYRATKDLLRKIRQGKLVQAMNKYNAALDAYCGTDHPDHPPSRAESVKELLDMPFDADFWKDTSVLFEGNRAPWDWDPACRRGIKALHLRNRSREELRRIRAEIAQMVRWSATHYEMLVAKKEEWVQRSKQWDRHLREEGPAPIYDHGNSLGVDGQPFWCGIVISLLGNMIEDHLRLEELWIGDGLQSLWREHELGAPDMEVTHLLITMSQRAEASLRPASEYLVSDVDEEEEGDLDDSDADEADAAQLEATVDFTVRELDEDDDRTSQFGG</sequence>
<gene>
    <name evidence="3" type="ORF">B9479_007147</name>
</gene>
<dbReference type="InterPro" id="IPR040521">
    <property type="entry name" value="KDZ"/>
</dbReference>
<dbReference type="AlphaFoldDB" id="A0A5D3AQ06"/>
<feature type="domain" description="CxC1-like cysteine cluster associated with KDZ transposases" evidence="2">
    <location>
        <begin position="183"/>
        <end position="271"/>
    </location>
</feature>
<keyword evidence="4" id="KW-1185">Reference proteome</keyword>
<evidence type="ECO:0000313" key="4">
    <source>
        <dbReference type="Proteomes" id="UP000322245"/>
    </source>
</evidence>
<dbReference type="Proteomes" id="UP000322245">
    <property type="component" value="Unassembled WGS sequence"/>
</dbReference>
<feature type="region of interest" description="Disordered" evidence="1">
    <location>
        <begin position="80"/>
        <end position="99"/>
    </location>
</feature>
<dbReference type="PANTHER" id="PTHR33096">
    <property type="entry name" value="CXC2 DOMAIN-CONTAINING PROTEIN"/>
    <property type="match status" value="1"/>
</dbReference>
<accession>A0A5D3AQ06</accession>
<feature type="region of interest" description="Disordered" evidence="1">
    <location>
        <begin position="982"/>
        <end position="1028"/>
    </location>
</feature>
<proteinExistence type="predicted"/>
<feature type="compositionally biased region" description="Acidic residues" evidence="1">
    <location>
        <begin position="983"/>
        <end position="1001"/>
    </location>
</feature>
<dbReference type="Pfam" id="PF18802">
    <property type="entry name" value="CxC1"/>
    <property type="match status" value="1"/>
</dbReference>
<reference evidence="3 4" key="1">
    <citation type="submission" date="2017-05" db="EMBL/GenBank/DDBJ databases">
        <title>The Genome Sequence of Tsuchiyaea wingfieldii DSM 27421.</title>
        <authorList>
            <person name="Cuomo C."/>
            <person name="Passer A."/>
            <person name="Billmyre B."/>
            <person name="Heitman J."/>
        </authorList>
    </citation>
    <scope>NUCLEOTIDE SEQUENCE [LARGE SCALE GENOMIC DNA]</scope>
    <source>
        <strain evidence="3 4">DSM 27421</strain>
    </source>
</reference>
<dbReference type="InterPro" id="IPR041320">
    <property type="entry name" value="CxC1"/>
</dbReference>
<dbReference type="PANTHER" id="PTHR33096:SF1">
    <property type="entry name" value="CXC1-LIKE CYSTEINE CLUSTER ASSOCIATED WITH KDZ TRANSPOSASES DOMAIN-CONTAINING PROTEIN"/>
    <property type="match status" value="1"/>
</dbReference>
<comment type="caution">
    <text evidence="3">The sequence shown here is derived from an EMBL/GenBank/DDBJ whole genome shotgun (WGS) entry which is preliminary data.</text>
</comment>
<organism evidence="3 4">
    <name type="scientific">Cryptococcus floricola</name>
    <dbReference type="NCBI Taxonomy" id="2591691"/>
    <lineage>
        <taxon>Eukaryota</taxon>
        <taxon>Fungi</taxon>
        <taxon>Dikarya</taxon>
        <taxon>Basidiomycota</taxon>
        <taxon>Agaricomycotina</taxon>
        <taxon>Tremellomycetes</taxon>
        <taxon>Tremellales</taxon>
        <taxon>Cryptococcaceae</taxon>
        <taxon>Cryptococcus</taxon>
    </lineage>
</organism>
<dbReference type="Pfam" id="PF18758">
    <property type="entry name" value="KDZ"/>
    <property type="match status" value="1"/>
</dbReference>
<evidence type="ECO:0000313" key="3">
    <source>
        <dbReference type="EMBL" id="TYJ52241.1"/>
    </source>
</evidence>
<evidence type="ECO:0000259" key="2">
    <source>
        <dbReference type="Pfam" id="PF18802"/>
    </source>
</evidence>
<evidence type="ECO:0000256" key="1">
    <source>
        <dbReference type="SAM" id="MobiDB-lite"/>
    </source>
</evidence>
<dbReference type="EMBL" id="NIDF01000146">
    <property type="protein sequence ID" value="TYJ52241.1"/>
    <property type="molecule type" value="Genomic_DNA"/>
</dbReference>
<name>A0A5D3AQ06_9TREE</name>
<protein>
    <recommendedName>
        <fullName evidence="2">CxC1-like cysteine cluster associated with KDZ transposases domain-containing protein</fullName>
    </recommendedName>
</protein>